<feature type="domain" description="Peptidase M24" evidence="1">
    <location>
        <begin position="160"/>
        <end position="360"/>
    </location>
</feature>
<evidence type="ECO:0000313" key="4">
    <source>
        <dbReference type="Proteomes" id="UP000000552"/>
    </source>
</evidence>
<dbReference type="SUPFAM" id="SSF55920">
    <property type="entry name" value="Creatinase/aminopeptidase"/>
    <property type="match status" value="1"/>
</dbReference>
<feature type="domain" description="Creatinase N-terminal" evidence="2">
    <location>
        <begin position="11"/>
        <end position="151"/>
    </location>
</feature>
<gene>
    <name evidence="3" type="ordered locus">mll6252</name>
</gene>
<dbReference type="Pfam" id="PF01321">
    <property type="entry name" value="Creatinase_N"/>
    <property type="match status" value="1"/>
</dbReference>
<dbReference type="RefSeq" id="WP_010913895.1">
    <property type="nucleotide sequence ID" value="NC_002678.2"/>
</dbReference>
<evidence type="ECO:0000259" key="2">
    <source>
        <dbReference type="Pfam" id="PF01321"/>
    </source>
</evidence>
<dbReference type="PANTHER" id="PTHR46112:SF3">
    <property type="entry name" value="AMINOPEPTIDASE YPDF"/>
    <property type="match status" value="1"/>
</dbReference>
<dbReference type="Pfam" id="PF00557">
    <property type="entry name" value="Peptidase_M24"/>
    <property type="match status" value="1"/>
</dbReference>
<proteinExistence type="predicted"/>
<dbReference type="eggNOG" id="COG0006">
    <property type="taxonomic scope" value="Bacteria"/>
</dbReference>
<dbReference type="KEGG" id="mlo:mll6252"/>
<organism evidence="3 4">
    <name type="scientific">Mesorhizobium japonicum (strain LMG 29417 / CECT 9101 / MAFF 303099)</name>
    <name type="common">Mesorhizobium loti (strain MAFF 303099)</name>
    <dbReference type="NCBI Taxonomy" id="266835"/>
    <lineage>
        <taxon>Bacteria</taxon>
        <taxon>Pseudomonadati</taxon>
        <taxon>Pseudomonadota</taxon>
        <taxon>Alphaproteobacteria</taxon>
        <taxon>Hyphomicrobiales</taxon>
        <taxon>Phyllobacteriaceae</taxon>
        <taxon>Mesorhizobium</taxon>
    </lineage>
</organism>
<dbReference type="InterPro" id="IPR036005">
    <property type="entry name" value="Creatinase/aminopeptidase-like"/>
</dbReference>
<evidence type="ECO:0000259" key="1">
    <source>
        <dbReference type="Pfam" id="PF00557"/>
    </source>
</evidence>
<dbReference type="InterPro" id="IPR029149">
    <property type="entry name" value="Creatin/AminoP/Spt16_N"/>
</dbReference>
<dbReference type="InterPro" id="IPR050659">
    <property type="entry name" value="Peptidase_M24B"/>
</dbReference>
<accession>Q989W8</accession>
<dbReference type="InterPro" id="IPR000587">
    <property type="entry name" value="Creatinase_N"/>
</dbReference>
<protein>
    <submittedName>
        <fullName evidence="3">Mll6252 protein</fullName>
    </submittedName>
</protein>
<dbReference type="PANTHER" id="PTHR46112">
    <property type="entry name" value="AMINOPEPTIDASE"/>
    <property type="match status" value="1"/>
</dbReference>
<evidence type="ECO:0000313" key="3">
    <source>
        <dbReference type="EMBL" id="BAB52576.1"/>
    </source>
</evidence>
<dbReference type="AlphaFoldDB" id="Q989W8"/>
<dbReference type="SUPFAM" id="SSF53092">
    <property type="entry name" value="Creatinase/prolidase N-terminal domain"/>
    <property type="match status" value="1"/>
</dbReference>
<reference evidence="3 4" key="1">
    <citation type="journal article" date="2000" name="DNA Res.">
        <title>Complete genome structure of the nitrogen-fixing symbiotic bacterium Mesorhizobium loti.</title>
        <authorList>
            <person name="Kaneko T."/>
            <person name="Nakamura Y."/>
            <person name="Sato S."/>
            <person name="Asamizu E."/>
            <person name="Kato T."/>
            <person name="Sasamoto S."/>
            <person name="Watanabe A."/>
            <person name="Idesawa K."/>
            <person name="Ishikawa A."/>
            <person name="Kawashima K."/>
            <person name="Kimura T."/>
            <person name="Kishida Y."/>
            <person name="Kiyokawa C."/>
            <person name="Kohara M."/>
            <person name="Matsumoto M."/>
            <person name="Matsuno A."/>
            <person name="Mochizuki Y."/>
            <person name="Nakayama S."/>
            <person name="Nakazaki N."/>
            <person name="Shimpo S."/>
            <person name="Sugimoto M."/>
            <person name="Takeuchi C."/>
            <person name="Yamada M."/>
            <person name="Tabata S."/>
        </authorList>
    </citation>
    <scope>NUCLEOTIDE SEQUENCE [LARGE SCALE GENOMIC DNA]</scope>
    <source>
        <strain evidence="4">LMG 29417 / CECT 9101 / MAFF 303099</strain>
    </source>
</reference>
<dbReference type="Gene3D" id="3.40.350.10">
    <property type="entry name" value="Creatinase/prolidase N-terminal domain"/>
    <property type="match status" value="1"/>
</dbReference>
<name>Q989W8_RHILO</name>
<dbReference type="HOGENOM" id="CLU_017266_3_0_5"/>
<dbReference type="CDD" id="cd01066">
    <property type="entry name" value="APP_MetAP"/>
    <property type="match status" value="1"/>
</dbReference>
<dbReference type="EMBL" id="BA000012">
    <property type="protein sequence ID" value="BAB52576.1"/>
    <property type="molecule type" value="Genomic_DNA"/>
</dbReference>
<dbReference type="Gene3D" id="3.90.230.10">
    <property type="entry name" value="Creatinase/methionine aminopeptidase superfamily"/>
    <property type="match status" value="1"/>
</dbReference>
<sequence length="377" mass="41776">MDFVAEEYSRRLAEIQRQLELNDLPAILLHQPENIRYVSGFHTMGYFTYHALLVPARGNPILVIRDQEENAAKKTAWVKEWTTYSDAKEPLPPQIAAAVRAIDQAGLAGGKIGVDYHSWFLTPERLEELRRQAPHTTFIKEPKIVDHLRLVKSAPEIEVVRRAAQAAMSAMQSAVDAVETGVSERKLAAAVYSGLVFGGGEVGVDCVITSGERTFELHGSHTDRRVQAGDQVYFELTGSVDWYLARCMRAVINGTPTDAQRRVAESIILVQDAGIARMKVGAVAGDVDRFMRHGLLATGARESYTNRTAYSLGLNNKPSAGEFERELVPGAEWTFEAGMVFHVLMMAQGIGFSETVLITDNGPERLTTMERKLFARK</sequence>
<dbReference type="InterPro" id="IPR000994">
    <property type="entry name" value="Pept_M24"/>
</dbReference>
<dbReference type="Proteomes" id="UP000000552">
    <property type="component" value="Chromosome"/>
</dbReference>